<dbReference type="InterPro" id="IPR002415">
    <property type="entry name" value="H/ACA_rnp_Nhp2-like"/>
</dbReference>
<feature type="region of interest" description="Disordered" evidence="7">
    <location>
        <begin position="1"/>
        <end position="20"/>
    </location>
</feature>
<dbReference type="InParanoid" id="D7G227"/>
<dbReference type="OrthoDB" id="5364946at2759"/>
<protein>
    <recommendedName>
        <fullName evidence="6">H/ACA ribonucleoprotein complex subunit 2</fullName>
    </recommendedName>
    <alternativeName>
        <fullName evidence="6">Nucleolar protein family A member 2</fullName>
    </alternativeName>
</protein>
<dbReference type="eggNOG" id="KOG3167">
    <property type="taxonomic scope" value="Eukaryota"/>
</dbReference>
<dbReference type="GO" id="GO:0031120">
    <property type="term" value="P:snRNA pseudouridine synthesis"/>
    <property type="evidence" value="ECO:0007669"/>
    <property type="project" value="UniProtKB-UniRule"/>
</dbReference>
<comment type="function">
    <text evidence="6">Required for ribosome biogenesis. Part of a complex which catalyzes pseudouridylation of rRNA. This involves the isomerization of uridine such that the ribose is subsequently attached to C5, instead of the normal N1. Pseudouridine ('psi') residues may serve to stabilize the conformation of rRNAs.</text>
</comment>
<dbReference type="PANTHER" id="PTHR23105">
    <property type="entry name" value="RIBOSOMAL PROTEIN L7AE FAMILY MEMBER"/>
    <property type="match status" value="1"/>
</dbReference>
<dbReference type="InterPro" id="IPR029064">
    <property type="entry name" value="Ribosomal_eL30-like_sf"/>
</dbReference>
<dbReference type="Gene3D" id="3.30.1330.30">
    <property type="match status" value="1"/>
</dbReference>
<evidence type="ECO:0000256" key="4">
    <source>
        <dbReference type="ARBA" id="ARBA00023242"/>
    </source>
</evidence>
<evidence type="ECO:0000256" key="2">
    <source>
        <dbReference type="ARBA" id="ARBA00007337"/>
    </source>
</evidence>
<gene>
    <name evidence="9" type="ORF">Esi_0462_0003</name>
</gene>
<evidence type="ECO:0000256" key="1">
    <source>
        <dbReference type="ARBA" id="ARBA00004604"/>
    </source>
</evidence>
<name>D7G227_ECTSI</name>
<feature type="domain" description="Ribosomal protein eL8/eL30/eS12/Gadd45" evidence="8">
    <location>
        <begin position="53"/>
        <end position="144"/>
    </location>
</feature>
<comment type="function">
    <text evidence="6">Common component of the spliceosome and rRNA processing machinery.</text>
</comment>
<dbReference type="PRINTS" id="PR00883">
    <property type="entry name" value="NUCLEARHMG"/>
</dbReference>
<evidence type="ECO:0000256" key="7">
    <source>
        <dbReference type="SAM" id="MobiDB-lite"/>
    </source>
</evidence>
<evidence type="ECO:0000256" key="3">
    <source>
        <dbReference type="ARBA" id="ARBA00022884"/>
    </source>
</evidence>
<keyword evidence="5 6" id="KW-0687">Ribonucleoprotein</keyword>
<dbReference type="Pfam" id="PF01248">
    <property type="entry name" value="Ribosomal_L7Ae"/>
    <property type="match status" value="1"/>
</dbReference>
<proteinExistence type="inferred from homology"/>
<dbReference type="EMBL" id="FN649748">
    <property type="protein sequence ID" value="CBJ33330.1"/>
    <property type="molecule type" value="Genomic_DNA"/>
</dbReference>
<accession>D7G227</accession>
<dbReference type="Proteomes" id="UP000002630">
    <property type="component" value="Linkage Group LG23"/>
</dbReference>
<dbReference type="InterPro" id="IPR050257">
    <property type="entry name" value="eL8/uL1-like"/>
</dbReference>
<evidence type="ECO:0000313" key="10">
    <source>
        <dbReference type="Proteomes" id="UP000002630"/>
    </source>
</evidence>
<keyword evidence="3 6" id="KW-0694">RNA-binding</keyword>
<reference evidence="9 10" key="1">
    <citation type="journal article" date="2010" name="Nature">
        <title>The Ectocarpus genome and the independent evolution of multicellularity in brown algae.</title>
        <authorList>
            <person name="Cock J.M."/>
            <person name="Sterck L."/>
            <person name="Rouze P."/>
            <person name="Scornet D."/>
            <person name="Allen A.E."/>
            <person name="Amoutzias G."/>
            <person name="Anthouard V."/>
            <person name="Artiguenave F."/>
            <person name="Aury J.M."/>
            <person name="Badger J.H."/>
            <person name="Beszteri B."/>
            <person name="Billiau K."/>
            <person name="Bonnet E."/>
            <person name="Bothwell J.H."/>
            <person name="Bowler C."/>
            <person name="Boyen C."/>
            <person name="Brownlee C."/>
            <person name="Carrano C.J."/>
            <person name="Charrier B."/>
            <person name="Cho G.Y."/>
            <person name="Coelho S.M."/>
            <person name="Collen J."/>
            <person name="Corre E."/>
            <person name="Da Silva C."/>
            <person name="Delage L."/>
            <person name="Delaroque N."/>
            <person name="Dittami S.M."/>
            <person name="Doulbeau S."/>
            <person name="Elias M."/>
            <person name="Farnham G."/>
            <person name="Gachon C.M."/>
            <person name="Gschloessl B."/>
            <person name="Heesch S."/>
            <person name="Jabbari K."/>
            <person name="Jubin C."/>
            <person name="Kawai H."/>
            <person name="Kimura K."/>
            <person name="Kloareg B."/>
            <person name="Kupper F.C."/>
            <person name="Lang D."/>
            <person name="Le Bail A."/>
            <person name="Leblanc C."/>
            <person name="Lerouge P."/>
            <person name="Lohr M."/>
            <person name="Lopez P.J."/>
            <person name="Martens C."/>
            <person name="Maumus F."/>
            <person name="Michel G."/>
            <person name="Miranda-Saavedra D."/>
            <person name="Morales J."/>
            <person name="Moreau H."/>
            <person name="Motomura T."/>
            <person name="Nagasato C."/>
            <person name="Napoli C.A."/>
            <person name="Nelson D.R."/>
            <person name="Nyvall-Collen P."/>
            <person name="Peters A.F."/>
            <person name="Pommier C."/>
            <person name="Potin P."/>
            <person name="Poulain J."/>
            <person name="Quesneville H."/>
            <person name="Read B."/>
            <person name="Rensing S.A."/>
            <person name="Ritter A."/>
            <person name="Rousvoal S."/>
            <person name="Samanta M."/>
            <person name="Samson G."/>
            <person name="Schroeder D.C."/>
            <person name="Segurens B."/>
            <person name="Strittmatter M."/>
            <person name="Tonon T."/>
            <person name="Tregear J.W."/>
            <person name="Valentin K."/>
            <person name="von Dassow P."/>
            <person name="Yamagishi T."/>
            <person name="Van de Peer Y."/>
            <person name="Wincker P."/>
        </authorList>
    </citation>
    <scope>NUCLEOTIDE SEQUENCE [LARGE SCALE GENOMIC DNA]</scope>
    <source>
        <strain evidence="10">Ec32 / CCAP1310/4</strain>
    </source>
</reference>
<dbReference type="AlphaFoldDB" id="D7G227"/>
<dbReference type="PRINTS" id="PR00881">
    <property type="entry name" value="L7ARS6FAMILY"/>
</dbReference>
<evidence type="ECO:0000256" key="6">
    <source>
        <dbReference type="RuleBase" id="RU366039"/>
    </source>
</evidence>
<evidence type="ECO:0000259" key="8">
    <source>
        <dbReference type="Pfam" id="PF01248"/>
    </source>
</evidence>
<dbReference type="GO" id="GO:0031429">
    <property type="term" value="C:box H/ACA snoRNP complex"/>
    <property type="evidence" value="ECO:0007669"/>
    <property type="project" value="UniProtKB-UniRule"/>
</dbReference>
<dbReference type="GO" id="GO:0000398">
    <property type="term" value="P:mRNA splicing, via spliceosome"/>
    <property type="evidence" value="ECO:0007669"/>
    <property type="project" value="UniProtKB-UniRule"/>
</dbReference>
<sequence length="171" mass="19197">MTKEDKAKSPKRQKTSKDIKIKEGETDAVPYAVRMKAVTVISKPMADEKKTKKFYKLIKKAAKEKICRRGVKEVCKGMRQGRKGICVIAGDISPIDVISHMAYYCEEQGVNYIYVPSKVDLGAAAKTKRPTSCVLITPPRETKDSVWDPVTKELFADLKEVCIQEMVQVPT</sequence>
<keyword evidence="10" id="KW-1185">Reference proteome</keyword>
<dbReference type="InterPro" id="IPR018492">
    <property type="entry name" value="Ribosomal_eL8/Nhp2"/>
</dbReference>
<dbReference type="GO" id="GO:0003723">
    <property type="term" value="F:RNA binding"/>
    <property type="evidence" value="ECO:0007669"/>
    <property type="project" value="UniProtKB-UniRule"/>
</dbReference>
<keyword evidence="4 6" id="KW-0539">Nucleus</keyword>
<dbReference type="STRING" id="2880.D7G227"/>
<dbReference type="EMBL" id="FN648666">
    <property type="protein sequence ID" value="CBJ33330.1"/>
    <property type="molecule type" value="Genomic_DNA"/>
</dbReference>
<organism evidence="9 10">
    <name type="scientific">Ectocarpus siliculosus</name>
    <name type="common">Brown alga</name>
    <name type="synonym">Conferva siliculosa</name>
    <dbReference type="NCBI Taxonomy" id="2880"/>
    <lineage>
        <taxon>Eukaryota</taxon>
        <taxon>Sar</taxon>
        <taxon>Stramenopiles</taxon>
        <taxon>Ochrophyta</taxon>
        <taxon>PX clade</taxon>
        <taxon>Phaeophyceae</taxon>
        <taxon>Ectocarpales</taxon>
        <taxon>Ectocarpaceae</taxon>
        <taxon>Ectocarpus</taxon>
    </lineage>
</organism>
<dbReference type="InterPro" id="IPR004038">
    <property type="entry name" value="Ribosomal_eL8/eL30/eS12/Gad45"/>
</dbReference>
<dbReference type="OMA" id="RCKAINI"/>
<dbReference type="SUPFAM" id="SSF55315">
    <property type="entry name" value="L30e-like"/>
    <property type="match status" value="1"/>
</dbReference>
<comment type="subcellular location">
    <subcellularLocation>
        <location evidence="1 6">Nucleus</location>
        <location evidence="1 6">Nucleolus</location>
    </subcellularLocation>
</comment>
<evidence type="ECO:0000313" key="9">
    <source>
        <dbReference type="EMBL" id="CBJ33330.1"/>
    </source>
</evidence>
<evidence type="ECO:0000256" key="5">
    <source>
        <dbReference type="ARBA" id="ARBA00023274"/>
    </source>
</evidence>
<comment type="similarity">
    <text evidence="2 6">Belongs to the eukaryotic ribosomal protein eL8 family.</text>
</comment>